<evidence type="ECO:0000313" key="2">
    <source>
        <dbReference type="Proteomes" id="UP000652761"/>
    </source>
</evidence>
<accession>A0A843XYG0</accession>
<dbReference type="AlphaFoldDB" id="A0A843XYG0"/>
<gene>
    <name evidence="1" type="ORF">Taro_056782</name>
</gene>
<dbReference type="Proteomes" id="UP000652761">
    <property type="component" value="Unassembled WGS sequence"/>
</dbReference>
<organism evidence="1 2">
    <name type="scientific">Colocasia esculenta</name>
    <name type="common">Wild taro</name>
    <name type="synonym">Arum esculentum</name>
    <dbReference type="NCBI Taxonomy" id="4460"/>
    <lineage>
        <taxon>Eukaryota</taxon>
        <taxon>Viridiplantae</taxon>
        <taxon>Streptophyta</taxon>
        <taxon>Embryophyta</taxon>
        <taxon>Tracheophyta</taxon>
        <taxon>Spermatophyta</taxon>
        <taxon>Magnoliopsida</taxon>
        <taxon>Liliopsida</taxon>
        <taxon>Araceae</taxon>
        <taxon>Aroideae</taxon>
        <taxon>Colocasieae</taxon>
        <taxon>Colocasia</taxon>
    </lineage>
</organism>
<protein>
    <submittedName>
        <fullName evidence="1">Uncharacterized protein</fullName>
    </submittedName>
</protein>
<reference evidence="1" key="1">
    <citation type="submission" date="2017-07" db="EMBL/GenBank/DDBJ databases">
        <title>Taro Niue Genome Assembly and Annotation.</title>
        <authorList>
            <person name="Atibalentja N."/>
            <person name="Keating K."/>
            <person name="Fields C.J."/>
        </authorList>
    </citation>
    <scope>NUCLEOTIDE SEQUENCE</scope>
    <source>
        <strain evidence="1">Niue_2</strain>
        <tissue evidence="1">Leaf</tissue>
    </source>
</reference>
<evidence type="ECO:0000313" key="1">
    <source>
        <dbReference type="EMBL" id="MQM23715.1"/>
    </source>
</evidence>
<keyword evidence="2" id="KW-1185">Reference proteome</keyword>
<proteinExistence type="predicted"/>
<comment type="caution">
    <text evidence="1">The sequence shown here is derived from an EMBL/GenBank/DDBJ whole genome shotgun (WGS) entry which is preliminary data.</text>
</comment>
<sequence>MPLKLGAPGSEESQARGCAQGLFRYSGTIEVLSSSETPSLSGRVVVQLRERRQWDSDLWWHSCVCVSVVVPHGGSLGDQLLRWCACEACGLGFTVIEWTNGAVVSSSYRDLQQLS</sequence>
<dbReference type="EMBL" id="NMUH01017553">
    <property type="protein sequence ID" value="MQM23715.1"/>
    <property type="molecule type" value="Genomic_DNA"/>
</dbReference>
<name>A0A843XYG0_COLES</name>